<dbReference type="GO" id="GO:0003995">
    <property type="term" value="F:acyl-CoA dehydrogenase activity"/>
    <property type="evidence" value="ECO:0007669"/>
    <property type="project" value="TreeGrafter"/>
</dbReference>
<evidence type="ECO:0000256" key="5">
    <source>
        <dbReference type="ARBA" id="ARBA00023002"/>
    </source>
</evidence>
<dbReference type="InterPro" id="IPR009075">
    <property type="entry name" value="AcylCo_DH/oxidase_C"/>
</dbReference>
<evidence type="ECO:0000313" key="9">
    <source>
        <dbReference type="Proteomes" id="UP000237752"/>
    </source>
</evidence>
<comment type="similarity">
    <text evidence="2">Belongs to the acyl-CoA dehydrogenase family.</text>
</comment>
<dbReference type="CDD" id="cd00567">
    <property type="entry name" value="ACAD"/>
    <property type="match status" value="1"/>
</dbReference>
<keyword evidence="9" id="KW-1185">Reference proteome</keyword>
<evidence type="ECO:0000259" key="6">
    <source>
        <dbReference type="Pfam" id="PF00441"/>
    </source>
</evidence>
<dbReference type="PANTHER" id="PTHR43884">
    <property type="entry name" value="ACYL-COA DEHYDROGENASE"/>
    <property type="match status" value="1"/>
</dbReference>
<feature type="domain" description="Acyl-CoA dehydrogenase/oxidase N-terminal" evidence="7">
    <location>
        <begin position="7"/>
        <end position="119"/>
    </location>
</feature>
<name>A0A2T1A4S1_9ACTN</name>
<dbReference type="InterPro" id="IPR013786">
    <property type="entry name" value="AcylCoA_DH/ox_N"/>
</dbReference>
<evidence type="ECO:0000256" key="3">
    <source>
        <dbReference type="ARBA" id="ARBA00022630"/>
    </source>
</evidence>
<proteinExistence type="inferred from homology"/>
<comment type="caution">
    <text evidence="8">The sequence shown here is derived from an EMBL/GenBank/DDBJ whole genome shotgun (WGS) entry which is preliminary data.</text>
</comment>
<dbReference type="SUPFAM" id="SSF47203">
    <property type="entry name" value="Acyl-CoA dehydrogenase C-terminal domain-like"/>
    <property type="match status" value="1"/>
</dbReference>
<dbReference type="Pfam" id="PF00441">
    <property type="entry name" value="Acyl-CoA_dh_1"/>
    <property type="match status" value="1"/>
</dbReference>
<reference evidence="8 9" key="1">
    <citation type="submission" date="2018-03" db="EMBL/GenBank/DDBJ databases">
        <title>Genomic Encyclopedia of Archaeal and Bacterial Type Strains, Phase II (KMG-II): from individual species to whole genera.</title>
        <authorList>
            <person name="Goeker M."/>
        </authorList>
    </citation>
    <scope>NUCLEOTIDE SEQUENCE [LARGE SCALE GENOMIC DNA]</scope>
    <source>
        <strain evidence="8 9">DSM 100065</strain>
    </source>
</reference>
<dbReference type="EMBL" id="PVUE01000002">
    <property type="protein sequence ID" value="PRZ43328.1"/>
    <property type="molecule type" value="Genomic_DNA"/>
</dbReference>
<dbReference type="Gene3D" id="2.40.110.10">
    <property type="entry name" value="Butyryl-CoA Dehydrogenase, subunit A, domain 2"/>
    <property type="match status" value="1"/>
</dbReference>
<dbReference type="InterPro" id="IPR036250">
    <property type="entry name" value="AcylCo_DH-like_C"/>
</dbReference>
<sequence length="376" mass="39472">MAEFEFTEEQRDMRALVRTFCADAWPETEVRRLMDTPEGFDREVWRRLGGDLGILGLAVPEEYGGEGRGIVDLAIIAEECGRVVACSPFLSTVALSATALLHSADEGPRKALLTEIITGQKVVALAATDASGQWQPANGSVTAAQVSDGWTLTGAQSHVIDGAAADALLVLAQTPSGPTLFLVDPSAPGVTREPQTTLDQTRRMAVVTLRDAPGTVVGAVGGGDEAVAKARDVGAVVLAAEAVGGSQRLLDISVEYAKTRLQFGRPIGGFQGVKHRCADMLVAVEDARSTAYHAAWALDDDSVDDARVAVDLATVVTADAYRRVAKDTVQVHGGIGFTWEHPTHLYYKRAASDAALLGGRAAASERLAAGVLDAAS</sequence>
<dbReference type="GO" id="GO:0050660">
    <property type="term" value="F:flavin adenine dinucleotide binding"/>
    <property type="evidence" value="ECO:0007669"/>
    <property type="project" value="InterPro"/>
</dbReference>
<dbReference type="Pfam" id="PF02771">
    <property type="entry name" value="Acyl-CoA_dh_N"/>
    <property type="match status" value="1"/>
</dbReference>
<dbReference type="Proteomes" id="UP000237752">
    <property type="component" value="Unassembled WGS sequence"/>
</dbReference>
<evidence type="ECO:0000259" key="7">
    <source>
        <dbReference type="Pfam" id="PF02771"/>
    </source>
</evidence>
<comment type="cofactor">
    <cofactor evidence="1">
        <name>FAD</name>
        <dbReference type="ChEBI" id="CHEBI:57692"/>
    </cofactor>
</comment>
<keyword evidence="3" id="KW-0285">Flavoprotein</keyword>
<dbReference type="Gene3D" id="1.20.140.10">
    <property type="entry name" value="Butyryl-CoA Dehydrogenase, subunit A, domain 3"/>
    <property type="match status" value="1"/>
</dbReference>
<evidence type="ECO:0000256" key="4">
    <source>
        <dbReference type="ARBA" id="ARBA00022827"/>
    </source>
</evidence>
<dbReference type="AlphaFoldDB" id="A0A2T1A4S1"/>
<accession>A0A2T1A4S1</accession>
<dbReference type="InterPro" id="IPR009100">
    <property type="entry name" value="AcylCoA_DH/oxidase_NM_dom_sf"/>
</dbReference>
<dbReference type="SUPFAM" id="SSF56645">
    <property type="entry name" value="Acyl-CoA dehydrogenase NM domain-like"/>
    <property type="match status" value="1"/>
</dbReference>
<evidence type="ECO:0000313" key="8">
    <source>
        <dbReference type="EMBL" id="PRZ43328.1"/>
    </source>
</evidence>
<dbReference type="InterPro" id="IPR046373">
    <property type="entry name" value="Acyl-CoA_Oxase/DH_mid-dom_sf"/>
</dbReference>
<dbReference type="PANTHER" id="PTHR43884:SF20">
    <property type="entry name" value="ACYL-COA DEHYDROGENASE FADE28"/>
    <property type="match status" value="1"/>
</dbReference>
<feature type="domain" description="Acyl-CoA dehydrogenase/oxidase C-terminal" evidence="6">
    <location>
        <begin position="225"/>
        <end position="366"/>
    </location>
</feature>
<keyword evidence="4" id="KW-0274">FAD</keyword>
<evidence type="ECO:0000256" key="1">
    <source>
        <dbReference type="ARBA" id="ARBA00001974"/>
    </source>
</evidence>
<gene>
    <name evidence="8" type="ORF">CLV47_10213</name>
</gene>
<dbReference type="InterPro" id="IPR037069">
    <property type="entry name" value="AcylCoA_DH/ox_N_sf"/>
</dbReference>
<evidence type="ECO:0000256" key="2">
    <source>
        <dbReference type="ARBA" id="ARBA00009347"/>
    </source>
</evidence>
<dbReference type="RefSeq" id="WP_202862357.1">
    <property type="nucleotide sequence ID" value="NZ_PVUE01000002.1"/>
</dbReference>
<keyword evidence="5" id="KW-0560">Oxidoreductase</keyword>
<organism evidence="8 9">
    <name type="scientific">Antricoccus suffuscus</name>
    <dbReference type="NCBI Taxonomy" id="1629062"/>
    <lineage>
        <taxon>Bacteria</taxon>
        <taxon>Bacillati</taxon>
        <taxon>Actinomycetota</taxon>
        <taxon>Actinomycetes</taxon>
        <taxon>Geodermatophilales</taxon>
        <taxon>Antricoccaceae</taxon>
        <taxon>Antricoccus</taxon>
    </lineage>
</organism>
<dbReference type="Gene3D" id="1.10.540.10">
    <property type="entry name" value="Acyl-CoA dehydrogenase/oxidase, N-terminal domain"/>
    <property type="match status" value="1"/>
</dbReference>
<protein>
    <submittedName>
        <fullName evidence="8">Alkylation response protein AidB-like acyl-CoA dehydrogenase</fullName>
    </submittedName>
</protein>